<protein>
    <recommendedName>
        <fullName evidence="3">F-box domain-containing protein</fullName>
    </recommendedName>
</protein>
<dbReference type="OrthoDB" id="3365698at2759"/>
<feature type="non-terminal residue" evidence="1">
    <location>
        <position position="169"/>
    </location>
</feature>
<evidence type="ECO:0000313" key="1">
    <source>
        <dbReference type="EMBL" id="KAF9078113.1"/>
    </source>
</evidence>
<evidence type="ECO:0000313" key="2">
    <source>
        <dbReference type="Proteomes" id="UP000772434"/>
    </source>
</evidence>
<evidence type="ECO:0008006" key="3">
    <source>
        <dbReference type="Google" id="ProtNLM"/>
    </source>
</evidence>
<dbReference type="Proteomes" id="UP000772434">
    <property type="component" value="Unassembled WGS sequence"/>
</dbReference>
<comment type="caution">
    <text evidence="1">The sequence shown here is derived from an EMBL/GenBank/DDBJ whole genome shotgun (WGS) entry which is preliminary data.</text>
</comment>
<dbReference type="AlphaFoldDB" id="A0A9P5Q9Q1"/>
<proteinExistence type="predicted"/>
<dbReference type="EMBL" id="JADNRY010000002">
    <property type="protein sequence ID" value="KAF9078113.1"/>
    <property type="molecule type" value="Genomic_DNA"/>
</dbReference>
<organism evidence="1 2">
    <name type="scientific">Rhodocollybia butyracea</name>
    <dbReference type="NCBI Taxonomy" id="206335"/>
    <lineage>
        <taxon>Eukaryota</taxon>
        <taxon>Fungi</taxon>
        <taxon>Dikarya</taxon>
        <taxon>Basidiomycota</taxon>
        <taxon>Agaricomycotina</taxon>
        <taxon>Agaricomycetes</taxon>
        <taxon>Agaricomycetidae</taxon>
        <taxon>Agaricales</taxon>
        <taxon>Marasmiineae</taxon>
        <taxon>Omphalotaceae</taxon>
        <taxon>Rhodocollybia</taxon>
    </lineage>
</organism>
<sequence length="169" mass="19009">MSALWEEALSPFANVIGTNYAPSEAELASLQSLLVEPSSDLDQLEIEIVQAQSVLNALFSKQKRIQKYVEAHRALMSPVRRIPSETLASIFAWCLPTERNAVRSLAEAPLLLTTICRDWRGITLDTPQLWKSLHVYLPPDMSDYALFERIKGITRWLERSGSLPVSISL</sequence>
<gene>
    <name evidence="1" type="ORF">BDP27DRAFT_1207583</name>
</gene>
<keyword evidence="2" id="KW-1185">Reference proteome</keyword>
<name>A0A9P5Q9Q1_9AGAR</name>
<reference evidence="1" key="1">
    <citation type="submission" date="2020-11" db="EMBL/GenBank/DDBJ databases">
        <authorList>
            <consortium name="DOE Joint Genome Institute"/>
            <person name="Ahrendt S."/>
            <person name="Riley R."/>
            <person name="Andreopoulos W."/>
            <person name="Labutti K."/>
            <person name="Pangilinan J."/>
            <person name="Ruiz-Duenas F.J."/>
            <person name="Barrasa J.M."/>
            <person name="Sanchez-Garcia M."/>
            <person name="Camarero S."/>
            <person name="Miyauchi S."/>
            <person name="Serrano A."/>
            <person name="Linde D."/>
            <person name="Babiker R."/>
            <person name="Drula E."/>
            <person name="Ayuso-Fernandez I."/>
            <person name="Pacheco R."/>
            <person name="Padilla G."/>
            <person name="Ferreira P."/>
            <person name="Barriuso J."/>
            <person name="Kellner H."/>
            <person name="Castanera R."/>
            <person name="Alfaro M."/>
            <person name="Ramirez L."/>
            <person name="Pisabarro A.G."/>
            <person name="Kuo A."/>
            <person name="Tritt A."/>
            <person name="Lipzen A."/>
            <person name="He G."/>
            <person name="Yan M."/>
            <person name="Ng V."/>
            <person name="Cullen D."/>
            <person name="Martin F."/>
            <person name="Rosso M.-N."/>
            <person name="Henrissat B."/>
            <person name="Hibbett D."/>
            <person name="Martinez A.T."/>
            <person name="Grigoriev I.V."/>
        </authorList>
    </citation>
    <scope>NUCLEOTIDE SEQUENCE</scope>
    <source>
        <strain evidence="1">AH 40177</strain>
    </source>
</reference>
<accession>A0A9P5Q9Q1</accession>